<feature type="compositionally biased region" description="Basic and acidic residues" evidence="1">
    <location>
        <begin position="171"/>
        <end position="183"/>
    </location>
</feature>
<organism evidence="3 4">
    <name type="scientific">Glycomyces harbinensis</name>
    <dbReference type="NCBI Taxonomy" id="58114"/>
    <lineage>
        <taxon>Bacteria</taxon>
        <taxon>Bacillati</taxon>
        <taxon>Actinomycetota</taxon>
        <taxon>Actinomycetes</taxon>
        <taxon>Glycomycetales</taxon>
        <taxon>Glycomycetaceae</taxon>
        <taxon>Glycomyces</taxon>
    </lineage>
</organism>
<dbReference type="Gene3D" id="1.20.120.520">
    <property type="entry name" value="nmb1532 protein domain like"/>
    <property type="match status" value="1"/>
</dbReference>
<dbReference type="EMBL" id="FNAD01000014">
    <property type="protein sequence ID" value="SDE16780.1"/>
    <property type="molecule type" value="Genomic_DNA"/>
</dbReference>
<gene>
    <name evidence="3" type="ORF">SAMN05216270_11476</name>
</gene>
<dbReference type="Proteomes" id="UP000198949">
    <property type="component" value="Unassembled WGS sequence"/>
</dbReference>
<feature type="region of interest" description="Disordered" evidence="1">
    <location>
        <begin position="137"/>
        <end position="183"/>
    </location>
</feature>
<protein>
    <submittedName>
        <fullName evidence="3">Hemerythrin HHE cation binding domain-containing protein</fullName>
    </submittedName>
</protein>
<dbReference type="PANTHER" id="PTHR35585">
    <property type="entry name" value="HHE DOMAIN PROTEIN (AFU_ORTHOLOGUE AFUA_4G00730)"/>
    <property type="match status" value="1"/>
</dbReference>
<name>A0A1G7AQ20_9ACTN</name>
<dbReference type="OrthoDB" id="5183396at2"/>
<dbReference type="Pfam" id="PF01814">
    <property type="entry name" value="Hemerythrin"/>
    <property type="match status" value="1"/>
</dbReference>
<dbReference type="STRING" id="58114.SAMN05216270_11476"/>
<dbReference type="InterPro" id="IPR012312">
    <property type="entry name" value="Hemerythrin-like"/>
</dbReference>
<proteinExistence type="predicted"/>
<evidence type="ECO:0000313" key="4">
    <source>
        <dbReference type="Proteomes" id="UP000198949"/>
    </source>
</evidence>
<dbReference type="AlphaFoldDB" id="A0A1G7AQ20"/>
<feature type="compositionally biased region" description="Basic and acidic residues" evidence="1">
    <location>
        <begin position="139"/>
        <end position="157"/>
    </location>
</feature>
<accession>A0A1G7AQ20</accession>
<dbReference type="PANTHER" id="PTHR35585:SF1">
    <property type="entry name" value="HHE DOMAIN PROTEIN (AFU_ORTHOLOGUE AFUA_4G00730)"/>
    <property type="match status" value="1"/>
</dbReference>
<keyword evidence="4" id="KW-1185">Reference proteome</keyword>
<evidence type="ECO:0000259" key="2">
    <source>
        <dbReference type="Pfam" id="PF01814"/>
    </source>
</evidence>
<sequence>MSGDVVDLIMADHREVERLFDELKQHPQKRPLLVPVVSALLVAHSRAEEAEVYPAAKSEAGEIEEVAHSQHEHEEAEELLVRLTEADPESPGFDVALEKLVEAVTHHVEEEESTVLPGMRTRLDDARRRELGEAFAASRAEHLGDRPGEARKAELERQAANAGITGASSMDKARLAEELKHSS</sequence>
<feature type="domain" description="Hemerythrin-like" evidence="2">
    <location>
        <begin position="5"/>
        <end position="117"/>
    </location>
</feature>
<evidence type="ECO:0000313" key="3">
    <source>
        <dbReference type="EMBL" id="SDE16780.1"/>
    </source>
</evidence>
<evidence type="ECO:0000256" key="1">
    <source>
        <dbReference type="SAM" id="MobiDB-lite"/>
    </source>
</evidence>
<reference evidence="4" key="1">
    <citation type="submission" date="2016-10" db="EMBL/GenBank/DDBJ databases">
        <authorList>
            <person name="Varghese N."/>
            <person name="Submissions S."/>
        </authorList>
    </citation>
    <scope>NUCLEOTIDE SEQUENCE [LARGE SCALE GENOMIC DNA]</scope>
    <source>
        <strain evidence="4">CGMCC 4.3516</strain>
    </source>
</reference>